<dbReference type="InterPro" id="IPR043148">
    <property type="entry name" value="TagF_C"/>
</dbReference>
<dbReference type="RefSeq" id="WP_209619913.1">
    <property type="nucleotide sequence ID" value="NZ_JAGJRS010000019.1"/>
</dbReference>
<evidence type="ECO:0000313" key="2">
    <source>
        <dbReference type="Proteomes" id="UP000823790"/>
    </source>
</evidence>
<dbReference type="SUPFAM" id="SSF53756">
    <property type="entry name" value="UDP-Glycosyltransferase/glycogen phosphorylase"/>
    <property type="match status" value="1"/>
</dbReference>
<reference evidence="1 2" key="1">
    <citation type="submission" date="2021-04" db="EMBL/GenBank/DDBJ databases">
        <authorList>
            <person name="Huq M.A."/>
        </authorList>
    </citation>
    <scope>NUCLEOTIDE SEQUENCE [LARGE SCALE GENOMIC DNA]</scope>
    <source>
        <strain evidence="1 2">MAH-13</strain>
    </source>
</reference>
<dbReference type="EMBL" id="JAGJRS010000019">
    <property type="protein sequence ID" value="MBP1474673.1"/>
    <property type="molecule type" value="Genomic_DNA"/>
</dbReference>
<sequence length="455" mass="51074">MSARVNVAFLLQRAESWTNISGIWDLICADAGFNAEIWLLPYNAEDLRLSQQQAQITRDMLGRLGIPFTEWEENRERWDNFAFDVAVFTSPYDRERPSGLHFKEVAKKVRATLYVPYGVVVGAGYKNRLHQYAQPVQVHATAVIARSREEKEMYAKYCPSGSAHVHVTGLPRFDSLQNLDKFEIDPDLVSSVGNRLPVLWNSHFSFTAEYTGSADFSTFDIVGPEVFSFAANNPDIALIWRPHPGLFPAALRAGLLDERSLANFKDELRLAGIILDVRSDHRHAFAISRALITDLGSFLIEYLITAKPLLYLRNQAGQGLNDEGQALLPFIDVADSPEEVISFLGALQQHVDPGRPLRDMARARFLPREDGHSSERVVRLIKSMASSGEAEGQALQGYPEMHRLSALLRELRTRKLAGRGSPMVARAFKNVRATVAHAIKGSPQLLRLMRRLKSR</sequence>
<dbReference type="Pfam" id="PF04464">
    <property type="entry name" value="Glyphos_transf"/>
    <property type="match status" value="1"/>
</dbReference>
<dbReference type="Gene3D" id="3.40.50.12580">
    <property type="match status" value="1"/>
</dbReference>
<proteinExistence type="predicted"/>
<organism evidence="1 2">
    <name type="scientific">Frateuria flava</name>
    <dbReference type="NCBI Taxonomy" id="2821489"/>
    <lineage>
        <taxon>Bacteria</taxon>
        <taxon>Pseudomonadati</taxon>
        <taxon>Pseudomonadota</taxon>
        <taxon>Gammaproteobacteria</taxon>
        <taxon>Lysobacterales</taxon>
        <taxon>Rhodanobacteraceae</taxon>
        <taxon>Frateuria</taxon>
    </lineage>
</organism>
<protein>
    <submittedName>
        <fullName evidence="1">CDP-glycerol glycerophosphotransferase family protein</fullName>
    </submittedName>
</protein>
<dbReference type="InterPro" id="IPR007554">
    <property type="entry name" value="Glycerophosphate_synth"/>
</dbReference>
<evidence type="ECO:0000313" key="1">
    <source>
        <dbReference type="EMBL" id="MBP1474673.1"/>
    </source>
</evidence>
<name>A0ABS4DNP5_9GAMM</name>
<accession>A0ABS4DNP5</accession>
<comment type="caution">
    <text evidence="1">The sequence shown here is derived from an EMBL/GenBank/DDBJ whole genome shotgun (WGS) entry which is preliminary data.</text>
</comment>
<gene>
    <name evidence="1" type="ORF">J7I44_10210</name>
</gene>
<dbReference type="Proteomes" id="UP000823790">
    <property type="component" value="Unassembled WGS sequence"/>
</dbReference>
<keyword evidence="2" id="KW-1185">Reference proteome</keyword>